<organism evidence="1 2">
    <name type="scientific">Mycetomoellerius zeteki</name>
    <dbReference type="NCBI Taxonomy" id="64791"/>
    <lineage>
        <taxon>Eukaryota</taxon>
        <taxon>Metazoa</taxon>
        <taxon>Ecdysozoa</taxon>
        <taxon>Arthropoda</taxon>
        <taxon>Hexapoda</taxon>
        <taxon>Insecta</taxon>
        <taxon>Pterygota</taxon>
        <taxon>Neoptera</taxon>
        <taxon>Endopterygota</taxon>
        <taxon>Hymenoptera</taxon>
        <taxon>Apocrita</taxon>
        <taxon>Aculeata</taxon>
        <taxon>Formicoidea</taxon>
        <taxon>Formicidae</taxon>
        <taxon>Myrmicinae</taxon>
        <taxon>Mycetomoellerius</taxon>
    </lineage>
</organism>
<gene>
    <name evidence="1" type="ORF">ALC60_01312</name>
</gene>
<accession>A0A151XGX1</accession>
<reference evidence="1 2" key="1">
    <citation type="submission" date="2015-09" db="EMBL/GenBank/DDBJ databases">
        <title>Trachymyrmex zeteki WGS genome.</title>
        <authorList>
            <person name="Nygaard S."/>
            <person name="Hu H."/>
            <person name="Boomsma J."/>
            <person name="Zhang G."/>
        </authorList>
    </citation>
    <scope>NUCLEOTIDE SEQUENCE [LARGE SCALE GENOMIC DNA]</scope>
    <source>
        <strain evidence="1">Tzet28-1</strain>
        <tissue evidence="1">Whole body</tissue>
    </source>
</reference>
<evidence type="ECO:0000313" key="1">
    <source>
        <dbReference type="EMBL" id="KYQ59646.1"/>
    </source>
</evidence>
<dbReference type="STRING" id="64791.A0A151XGX1"/>
<evidence type="ECO:0008006" key="3">
    <source>
        <dbReference type="Google" id="ProtNLM"/>
    </source>
</evidence>
<evidence type="ECO:0000313" key="2">
    <source>
        <dbReference type="Proteomes" id="UP000075809"/>
    </source>
</evidence>
<sequence length="114" mass="13136">MGPAEKDNHFLVLPIDFGEFSFALRNVNKNSAPGFNKINYIILEKLPEFVKRVILDIYNDILYTGCFPDQWKKYLCFFIPKANSDKVRPISMSSCFLKLLEKNLNERLTVVAGT</sequence>
<protein>
    <recommendedName>
        <fullName evidence="3">RNA-directed DNA polymerase from mobile element jockey</fullName>
    </recommendedName>
</protein>
<dbReference type="EMBL" id="KQ982138">
    <property type="protein sequence ID" value="KYQ59646.1"/>
    <property type="molecule type" value="Genomic_DNA"/>
</dbReference>
<name>A0A151XGX1_9HYME</name>
<keyword evidence="2" id="KW-1185">Reference proteome</keyword>
<dbReference type="AlphaFoldDB" id="A0A151XGX1"/>
<dbReference type="Proteomes" id="UP000075809">
    <property type="component" value="Unassembled WGS sequence"/>
</dbReference>
<proteinExistence type="predicted"/>